<proteinExistence type="predicted"/>
<evidence type="ECO:0000313" key="2">
    <source>
        <dbReference type="Proteomes" id="UP000246316"/>
    </source>
</evidence>
<organism evidence="1 2">
    <name type="scientific">Erwinia phage Cronus</name>
    <dbReference type="NCBI Taxonomy" id="2163633"/>
    <lineage>
        <taxon>Viruses</taxon>
        <taxon>Duplodnaviria</taxon>
        <taxon>Heunggongvirae</taxon>
        <taxon>Uroviricota</taxon>
        <taxon>Caudoviricetes</taxon>
        <taxon>Pantevenvirales</taxon>
        <taxon>Straboviridae</taxon>
        <taxon>Tevenvirinae</taxon>
        <taxon>Risoevirus</taxon>
        <taxon>Risoevirus cronus</taxon>
        <taxon>Roskildevirus cronus</taxon>
    </lineage>
</organism>
<dbReference type="KEGG" id="vg:65112674"/>
<accession>A0A2S1GMB8</accession>
<dbReference type="Proteomes" id="UP000246316">
    <property type="component" value="Segment"/>
</dbReference>
<evidence type="ECO:0000313" key="1">
    <source>
        <dbReference type="EMBL" id="AWD90532.1"/>
    </source>
</evidence>
<keyword evidence="2" id="KW-1185">Reference proteome</keyword>
<name>A0A2S1GMB8_9CAUD</name>
<reference evidence="1" key="1">
    <citation type="submission" date="2018-03" db="EMBL/GenBank/DDBJ databases">
        <title>Phage therapy in agriculture - a green tech approach to combat plant pathogenic bacteria.</title>
        <authorList>
            <person name="Carstens A.B."/>
            <person name="Djurhuus A.M."/>
            <person name="Hansen L.H."/>
        </authorList>
    </citation>
    <scope>NUCLEOTIDE SEQUENCE [LARGE SCALE GENOMIC DNA]</scope>
</reference>
<dbReference type="RefSeq" id="YP_010095040.1">
    <property type="nucleotide sequence ID" value="NC_055743.1"/>
</dbReference>
<dbReference type="GeneID" id="65112674"/>
<dbReference type="EMBL" id="MH059636">
    <property type="protein sequence ID" value="AWD90532.1"/>
    <property type="molecule type" value="Genomic_DNA"/>
</dbReference>
<protein>
    <submittedName>
        <fullName evidence="1">Uncharacterized protein</fullName>
    </submittedName>
</protein>
<sequence length="60" mass="7023">MKVNELRVAINKEHDFLLKTFSKFVADEFVKDHNKILSKVIKGKNLNAEDLMKISHLQKK</sequence>